<evidence type="ECO:0000313" key="10">
    <source>
        <dbReference type="Proteomes" id="UP000034803"/>
    </source>
</evidence>
<dbReference type="PROSITE" id="PS00573">
    <property type="entry name" value="PYRIDINE_REDOX_2"/>
    <property type="match status" value="1"/>
</dbReference>
<feature type="domain" description="FAD/NAD(P)-binding" evidence="8">
    <location>
        <begin position="7"/>
        <end position="290"/>
    </location>
</feature>
<dbReference type="GO" id="GO:0004791">
    <property type="term" value="F:thioredoxin-disulfide reductase (NADPH) activity"/>
    <property type="evidence" value="ECO:0007669"/>
    <property type="project" value="UniProtKB-UniRule"/>
</dbReference>
<dbReference type="Proteomes" id="UP000034803">
    <property type="component" value="Unassembled WGS sequence"/>
</dbReference>
<comment type="subunit">
    <text evidence="6">Homodimer.</text>
</comment>
<dbReference type="InterPro" id="IPR008255">
    <property type="entry name" value="Pyr_nucl-diS_OxRdtase_2_AS"/>
</dbReference>
<dbReference type="InterPro" id="IPR050097">
    <property type="entry name" value="Ferredoxin-NADP_redctase_2"/>
</dbReference>
<dbReference type="Pfam" id="PF07992">
    <property type="entry name" value="Pyr_redox_2"/>
    <property type="match status" value="1"/>
</dbReference>
<comment type="similarity">
    <text evidence="6">Belongs to the class-II pyridine nucleotide-disulfide oxidoreductase family.</text>
</comment>
<evidence type="ECO:0000256" key="2">
    <source>
        <dbReference type="ARBA" id="ARBA00022827"/>
    </source>
</evidence>
<dbReference type="PATRIC" id="fig|1618586.3.peg.441"/>
<sequence length="308" mass="33225">MKDKIWDVAIIGSGPAGLTAGIYAVRGAASTVILGGEIWGGQLMLTSLVDNFPGFSDGIMGPSLMENMKKQALRFGAEFIPKNVTEVDFNKTPFKLTTSDSDFFAKTVIIATGAETKWLGVPREKELIGRGISSCAPCDAPFFKEKDVLVVGGGDSAMEEALVLTKFASKVTIIHRRSEFKASKAMQEKVFTNKKISVIWNTEILEVIGSTKFEGLKVKNITSNEVSEIKADGMFVAIGHTPSSEIFKGKLELDEKGYIKVHSGTKTNIPGVFVSGDVHDFTYKQAVTAAGFGCMAAMDVLNYLDGNK</sequence>
<comment type="cofactor">
    <cofactor evidence="7">
        <name>FAD</name>
        <dbReference type="ChEBI" id="CHEBI:57692"/>
    </cofactor>
    <text evidence="7">Binds 1 FAD per subunit.</text>
</comment>
<dbReference type="EMBL" id="LBOI01000007">
    <property type="protein sequence ID" value="KKP31611.1"/>
    <property type="molecule type" value="Genomic_DNA"/>
</dbReference>
<accession>A0A0F9YZ30</accession>
<dbReference type="EC" id="1.8.1.9" evidence="6"/>
<comment type="caution">
    <text evidence="9">The sequence shown here is derived from an EMBL/GenBank/DDBJ whole genome shotgun (WGS) entry which is preliminary data.</text>
</comment>
<dbReference type="InterPro" id="IPR023753">
    <property type="entry name" value="FAD/NAD-binding_dom"/>
</dbReference>
<keyword evidence="2 6" id="KW-0274">FAD</keyword>
<evidence type="ECO:0000256" key="1">
    <source>
        <dbReference type="ARBA" id="ARBA00022630"/>
    </source>
</evidence>
<keyword evidence="3 6" id="KW-0560">Oxidoreductase</keyword>
<name>A0A0F9YZ30_9BACT</name>
<dbReference type="GO" id="GO:0019430">
    <property type="term" value="P:removal of superoxide radicals"/>
    <property type="evidence" value="ECO:0007669"/>
    <property type="project" value="UniProtKB-UniRule"/>
</dbReference>
<dbReference type="GO" id="GO:0005737">
    <property type="term" value="C:cytoplasm"/>
    <property type="evidence" value="ECO:0007669"/>
    <property type="project" value="InterPro"/>
</dbReference>
<organism evidence="9 10">
    <name type="scientific">Candidatus Woesebacteria bacterium GW2011_GWC2_31_9</name>
    <dbReference type="NCBI Taxonomy" id="1618586"/>
    <lineage>
        <taxon>Bacteria</taxon>
        <taxon>Candidatus Woeseibacteriota</taxon>
    </lineage>
</organism>
<keyword evidence="5 6" id="KW-0676">Redox-active center</keyword>
<keyword evidence="4" id="KW-1015">Disulfide bond</keyword>
<dbReference type="PANTHER" id="PTHR48105">
    <property type="entry name" value="THIOREDOXIN REDUCTASE 1-RELATED-RELATED"/>
    <property type="match status" value="1"/>
</dbReference>
<evidence type="ECO:0000256" key="4">
    <source>
        <dbReference type="ARBA" id="ARBA00023157"/>
    </source>
</evidence>
<evidence type="ECO:0000256" key="7">
    <source>
        <dbReference type="RuleBase" id="RU003881"/>
    </source>
</evidence>
<dbReference type="Gene3D" id="3.50.50.60">
    <property type="entry name" value="FAD/NAD(P)-binding domain"/>
    <property type="match status" value="2"/>
</dbReference>
<evidence type="ECO:0000256" key="5">
    <source>
        <dbReference type="ARBA" id="ARBA00023284"/>
    </source>
</evidence>
<dbReference type="AlphaFoldDB" id="A0A0F9YZ30"/>
<dbReference type="PRINTS" id="PR00368">
    <property type="entry name" value="FADPNR"/>
</dbReference>
<gene>
    <name evidence="9" type="ORF">UR21_C0007G0028</name>
</gene>
<dbReference type="InterPro" id="IPR005982">
    <property type="entry name" value="Thioredox_Rdtase"/>
</dbReference>
<comment type="catalytic activity">
    <reaction evidence="6">
        <text>[thioredoxin]-dithiol + NADP(+) = [thioredoxin]-disulfide + NADPH + H(+)</text>
        <dbReference type="Rhea" id="RHEA:20345"/>
        <dbReference type="Rhea" id="RHEA-COMP:10698"/>
        <dbReference type="Rhea" id="RHEA-COMP:10700"/>
        <dbReference type="ChEBI" id="CHEBI:15378"/>
        <dbReference type="ChEBI" id="CHEBI:29950"/>
        <dbReference type="ChEBI" id="CHEBI:50058"/>
        <dbReference type="ChEBI" id="CHEBI:57783"/>
        <dbReference type="ChEBI" id="CHEBI:58349"/>
        <dbReference type="EC" id="1.8.1.9"/>
    </reaction>
</comment>
<keyword evidence="7" id="KW-0521">NADP</keyword>
<dbReference type="NCBIfam" id="TIGR01292">
    <property type="entry name" value="TRX_reduct"/>
    <property type="match status" value="1"/>
</dbReference>
<evidence type="ECO:0000259" key="8">
    <source>
        <dbReference type="Pfam" id="PF07992"/>
    </source>
</evidence>
<protein>
    <recommendedName>
        <fullName evidence="6">Thioredoxin reductase</fullName>
        <ecNumber evidence="6">1.8.1.9</ecNumber>
    </recommendedName>
</protein>
<dbReference type="SUPFAM" id="SSF51905">
    <property type="entry name" value="FAD/NAD(P)-binding domain"/>
    <property type="match status" value="1"/>
</dbReference>
<dbReference type="InterPro" id="IPR036188">
    <property type="entry name" value="FAD/NAD-bd_sf"/>
</dbReference>
<dbReference type="PRINTS" id="PR00469">
    <property type="entry name" value="PNDRDTASEII"/>
</dbReference>
<proteinExistence type="inferred from homology"/>
<evidence type="ECO:0000256" key="6">
    <source>
        <dbReference type="RuleBase" id="RU003880"/>
    </source>
</evidence>
<keyword evidence="1 6" id="KW-0285">Flavoprotein</keyword>
<evidence type="ECO:0000256" key="3">
    <source>
        <dbReference type="ARBA" id="ARBA00023002"/>
    </source>
</evidence>
<evidence type="ECO:0000313" key="9">
    <source>
        <dbReference type="EMBL" id="KKP31611.1"/>
    </source>
</evidence>
<reference evidence="9 10" key="1">
    <citation type="journal article" date="2015" name="Nature">
        <title>rRNA introns, odd ribosomes, and small enigmatic genomes across a large radiation of phyla.</title>
        <authorList>
            <person name="Brown C.T."/>
            <person name="Hug L.A."/>
            <person name="Thomas B.C."/>
            <person name="Sharon I."/>
            <person name="Castelle C.J."/>
            <person name="Singh A."/>
            <person name="Wilkins M.J."/>
            <person name="Williams K.H."/>
            <person name="Banfield J.F."/>
        </authorList>
    </citation>
    <scope>NUCLEOTIDE SEQUENCE [LARGE SCALE GENOMIC DNA]</scope>
</reference>